<dbReference type="Proteomes" id="UP000244571">
    <property type="component" value="Chromosome"/>
</dbReference>
<dbReference type="RefSeq" id="WP_108622226.1">
    <property type="nucleotide sequence ID" value="NZ_CP028901.1"/>
</dbReference>
<dbReference type="Pfam" id="PF04168">
    <property type="entry name" value="Alpha-E"/>
    <property type="match status" value="1"/>
</dbReference>
<dbReference type="AlphaFoldDB" id="A0A2R4XLZ5"/>
<reference evidence="2 3" key="1">
    <citation type="submission" date="2018-04" db="EMBL/GenBank/DDBJ databases">
        <title>Bordetella sp. HZ20 isolated from seawater.</title>
        <authorList>
            <person name="Sun C."/>
        </authorList>
    </citation>
    <scope>NUCLEOTIDE SEQUENCE [LARGE SCALE GENOMIC DNA]</scope>
    <source>
        <strain evidence="2 3">HZ20</strain>
    </source>
</reference>
<dbReference type="InterPro" id="IPR007296">
    <property type="entry name" value="DUF403"/>
</dbReference>
<dbReference type="EMBL" id="CP028901">
    <property type="protein sequence ID" value="AWB34816.1"/>
    <property type="molecule type" value="Genomic_DNA"/>
</dbReference>
<protein>
    <recommendedName>
        <fullName evidence="1">DUF403 domain-containing protein</fullName>
    </recommendedName>
</protein>
<dbReference type="PANTHER" id="PTHR34595">
    <property type="entry name" value="BLR5612 PROTEIN"/>
    <property type="match status" value="1"/>
</dbReference>
<proteinExistence type="predicted"/>
<dbReference type="PANTHER" id="PTHR34595:SF7">
    <property type="entry name" value="SLL1039 PROTEIN"/>
    <property type="match status" value="1"/>
</dbReference>
<gene>
    <name evidence="2" type="ORF">DBV39_15005</name>
</gene>
<evidence type="ECO:0000259" key="1">
    <source>
        <dbReference type="Pfam" id="PF04168"/>
    </source>
</evidence>
<dbReference type="InterPro" id="IPR051680">
    <property type="entry name" value="ATP-dep_Glu-Cys_Ligase-2"/>
</dbReference>
<keyword evidence="3" id="KW-1185">Reference proteome</keyword>
<dbReference type="KEGG" id="boz:DBV39_15005"/>
<organism evidence="2 3">
    <name type="scientific">Orrella marina</name>
    <dbReference type="NCBI Taxonomy" id="2163011"/>
    <lineage>
        <taxon>Bacteria</taxon>
        <taxon>Pseudomonadati</taxon>
        <taxon>Pseudomonadota</taxon>
        <taxon>Betaproteobacteria</taxon>
        <taxon>Burkholderiales</taxon>
        <taxon>Alcaligenaceae</taxon>
        <taxon>Orrella</taxon>
    </lineage>
</organism>
<feature type="domain" description="DUF403" evidence="1">
    <location>
        <begin position="1"/>
        <end position="311"/>
    </location>
</feature>
<name>A0A2R4XLZ5_9BURK</name>
<accession>A0A2R4XLZ5</accession>
<evidence type="ECO:0000313" key="3">
    <source>
        <dbReference type="Proteomes" id="UP000244571"/>
    </source>
</evidence>
<evidence type="ECO:0000313" key="2">
    <source>
        <dbReference type="EMBL" id="AWB34816.1"/>
    </source>
</evidence>
<sequence>MLSRTADHLYWMARYTERAENTARMLEVNYHMSLMPQSEETAQAAWQAMLDVSELSEAFSQNYSSLTPNNVLSFMTVDADNPSSIMQCLHAARENARAVRGSVTTDLWETINTTWLDAQRLVGQGALRLSPGEFFEWVKFRSHQSRGVYTGTLMRDDVFNFISLGVFLERADNIARLLDVKFHAAQEYAGDQIDEVDEYYYWGSVLRSVSAFENYRKVYRNVIEPERVAEMLILKFNNPRSLGTCMEQVVDFLYKIRNRQSGATEHEARSMLAELRDLEIEEIFAMDMHTFLTRFLERINLLGISVSNHFLMPVQAADAQEAEEGAA</sequence>
<dbReference type="OrthoDB" id="9803532at2"/>